<protein>
    <submittedName>
        <fullName evidence="1">Uncharacterized protein</fullName>
    </submittedName>
</protein>
<reference evidence="1" key="1">
    <citation type="submission" date="2018-05" db="EMBL/GenBank/DDBJ databases">
        <authorList>
            <person name="Lanie J.A."/>
            <person name="Ng W.-L."/>
            <person name="Kazmierczak K.M."/>
            <person name="Andrzejewski T.M."/>
            <person name="Davidsen T.M."/>
            <person name="Wayne K.J."/>
            <person name="Tettelin H."/>
            <person name="Glass J.I."/>
            <person name="Rusch D."/>
            <person name="Podicherti R."/>
            <person name="Tsui H.-C.T."/>
            <person name="Winkler M.E."/>
        </authorList>
    </citation>
    <scope>NUCLEOTIDE SEQUENCE</scope>
</reference>
<accession>A0A382P694</accession>
<evidence type="ECO:0000313" key="1">
    <source>
        <dbReference type="EMBL" id="SVC67442.1"/>
    </source>
</evidence>
<organism evidence="1">
    <name type="scientific">marine metagenome</name>
    <dbReference type="NCBI Taxonomy" id="408172"/>
    <lineage>
        <taxon>unclassified sequences</taxon>
        <taxon>metagenomes</taxon>
        <taxon>ecological metagenomes</taxon>
    </lineage>
</organism>
<name>A0A382P694_9ZZZZ</name>
<gene>
    <name evidence="1" type="ORF">METZ01_LOCUS320296</name>
</gene>
<dbReference type="AlphaFoldDB" id="A0A382P694"/>
<proteinExistence type="predicted"/>
<sequence length="22" mass="2640">MGLKDRTSTTVQEYLDYKTRFS</sequence>
<feature type="non-terminal residue" evidence="1">
    <location>
        <position position="22"/>
    </location>
</feature>
<dbReference type="EMBL" id="UINC01104359">
    <property type="protein sequence ID" value="SVC67442.1"/>
    <property type="molecule type" value="Genomic_DNA"/>
</dbReference>